<reference evidence="1" key="1">
    <citation type="submission" date="2020-07" db="EMBL/GenBank/DDBJ databases">
        <title>Multicomponent nature underlies the extraordinary mechanical properties of spider dragline silk.</title>
        <authorList>
            <person name="Kono N."/>
            <person name="Nakamura H."/>
            <person name="Mori M."/>
            <person name="Yoshida Y."/>
            <person name="Ohtoshi R."/>
            <person name="Malay A.D."/>
            <person name="Moran D.A.P."/>
            <person name="Tomita M."/>
            <person name="Numata K."/>
            <person name="Arakawa K."/>
        </authorList>
    </citation>
    <scope>NUCLEOTIDE SEQUENCE</scope>
</reference>
<accession>A0A8X6GZA3</accession>
<organism evidence="1 2">
    <name type="scientific">Trichonephila clavata</name>
    <name type="common">Joro spider</name>
    <name type="synonym">Nephila clavata</name>
    <dbReference type="NCBI Taxonomy" id="2740835"/>
    <lineage>
        <taxon>Eukaryota</taxon>
        <taxon>Metazoa</taxon>
        <taxon>Ecdysozoa</taxon>
        <taxon>Arthropoda</taxon>
        <taxon>Chelicerata</taxon>
        <taxon>Arachnida</taxon>
        <taxon>Araneae</taxon>
        <taxon>Araneomorphae</taxon>
        <taxon>Entelegynae</taxon>
        <taxon>Araneoidea</taxon>
        <taxon>Nephilidae</taxon>
        <taxon>Trichonephila</taxon>
    </lineage>
</organism>
<dbReference type="Proteomes" id="UP000887116">
    <property type="component" value="Unassembled WGS sequence"/>
</dbReference>
<dbReference type="EMBL" id="BMAO01017210">
    <property type="protein sequence ID" value="GFR14098.1"/>
    <property type="molecule type" value="Genomic_DNA"/>
</dbReference>
<protein>
    <submittedName>
        <fullName evidence="1">Uncharacterized protein</fullName>
    </submittedName>
</protein>
<name>A0A8X6GZA3_TRICU</name>
<gene>
    <name evidence="1" type="ORF">TNCT_9261</name>
</gene>
<dbReference type="AlphaFoldDB" id="A0A8X6GZA3"/>
<comment type="caution">
    <text evidence="1">The sequence shown here is derived from an EMBL/GenBank/DDBJ whole genome shotgun (WGS) entry which is preliminary data.</text>
</comment>
<keyword evidence="2" id="KW-1185">Reference proteome</keyword>
<evidence type="ECO:0000313" key="2">
    <source>
        <dbReference type="Proteomes" id="UP000887116"/>
    </source>
</evidence>
<proteinExistence type="predicted"/>
<evidence type="ECO:0000313" key="1">
    <source>
        <dbReference type="EMBL" id="GFR14098.1"/>
    </source>
</evidence>
<sequence length="78" mass="9183">MVHNNPDQIPSSIKFVLIVDEFRNIYFTGEEEKHHVADSEGTIENISRNNPENTRVGHFQFQFPLLPDLNLHRIYSFE</sequence>